<name>A0A433QXD1_9FUNG</name>
<dbReference type="Gene3D" id="1.10.150.50">
    <property type="entry name" value="Transcription Factor, Ets-1"/>
    <property type="match status" value="1"/>
</dbReference>
<dbReference type="SUPFAM" id="SSF47769">
    <property type="entry name" value="SAM/Pointed domain"/>
    <property type="match status" value="1"/>
</dbReference>
<dbReference type="AlphaFoldDB" id="A0A433QXD1"/>
<sequence length="88" mass="10139">MMKTWSADDVIQFLTEESDIYQLTPENIAVFGRQELAGMDLLTLTQQELEERGVPFGPARRIMRWVEALKTAKSLPGEYGKRRATRNH</sequence>
<gene>
    <name evidence="1" type="ORF">BC938DRAFT_480263</name>
</gene>
<organism evidence="1 2">
    <name type="scientific">Jimgerdemannia flammicorona</name>
    <dbReference type="NCBI Taxonomy" id="994334"/>
    <lineage>
        <taxon>Eukaryota</taxon>
        <taxon>Fungi</taxon>
        <taxon>Fungi incertae sedis</taxon>
        <taxon>Mucoromycota</taxon>
        <taxon>Mucoromycotina</taxon>
        <taxon>Endogonomycetes</taxon>
        <taxon>Endogonales</taxon>
        <taxon>Endogonaceae</taxon>
        <taxon>Jimgerdemannia</taxon>
    </lineage>
</organism>
<reference evidence="1 2" key="1">
    <citation type="journal article" date="2018" name="New Phytol.">
        <title>Phylogenomics of Endogonaceae and evolution of mycorrhizas within Mucoromycota.</title>
        <authorList>
            <person name="Chang Y."/>
            <person name="Desiro A."/>
            <person name="Na H."/>
            <person name="Sandor L."/>
            <person name="Lipzen A."/>
            <person name="Clum A."/>
            <person name="Barry K."/>
            <person name="Grigoriev I.V."/>
            <person name="Martin F.M."/>
            <person name="Stajich J.E."/>
            <person name="Smith M.E."/>
            <person name="Bonito G."/>
            <person name="Spatafora J.W."/>
        </authorList>
    </citation>
    <scope>NUCLEOTIDE SEQUENCE [LARGE SCALE GENOMIC DNA]</scope>
    <source>
        <strain evidence="1 2">AD002</strain>
    </source>
</reference>
<proteinExistence type="predicted"/>
<comment type="caution">
    <text evidence="1">The sequence shown here is derived from an EMBL/GenBank/DDBJ whole genome shotgun (WGS) entry which is preliminary data.</text>
</comment>
<accession>A0A433QXD1</accession>
<keyword evidence="2" id="KW-1185">Reference proteome</keyword>
<protein>
    <submittedName>
        <fullName evidence="1">Uncharacterized protein</fullName>
    </submittedName>
</protein>
<dbReference type="Proteomes" id="UP000274822">
    <property type="component" value="Unassembled WGS sequence"/>
</dbReference>
<evidence type="ECO:0000313" key="2">
    <source>
        <dbReference type="Proteomes" id="UP000274822"/>
    </source>
</evidence>
<dbReference type="InterPro" id="IPR013761">
    <property type="entry name" value="SAM/pointed_sf"/>
</dbReference>
<dbReference type="EMBL" id="RBNJ01000472">
    <property type="protein sequence ID" value="RUS34463.1"/>
    <property type="molecule type" value="Genomic_DNA"/>
</dbReference>
<evidence type="ECO:0000313" key="1">
    <source>
        <dbReference type="EMBL" id="RUS34463.1"/>
    </source>
</evidence>